<feature type="transmembrane region" description="Helical" evidence="11">
    <location>
        <begin position="56"/>
        <end position="79"/>
    </location>
</feature>
<evidence type="ECO:0000256" key="6">
    <source>
        <dbReference type="ARBA" id="ARBA00022989"/>
    </source>
</evidence>
<comment type="similarity">
    <text evidence="2">Belongs to the complex I subunit 4L family.</text>
</comment>
<accession>A0A0U1XEG7</accession>
<dbReference type="GeneID" id="20834624"/>
<dbReference type="InterPro" id="IPR039428">
    <property type="entry name" value="NUOK/Mnh_C1-like"/>
</dbReference>
<evidence type="ECO:0000256" key="7">
    <source>
        <dbReference type="ARBA" id="ARBA00023027"/>
    </source>
</evidence>
<evidence type="ECO:0000256" key="4">
    <source>
        <dbReference type="ARBA" id="ARBA00022692"/>
    </source>
</evidence>
<dbReference type="CTD" id="4539"/>
<evidence type="ECO:0000256" key="11">
    <source>
        <dbReference type="SAM" id="Phobius"/>
    </source>
</evidence>
<geneLocation type="mitochondrion" evidence="12"/>
<keyword evidence="4 11" id="KW-0812">Transmembrane</keyword>
<keyword evidence="8 11" id="KW-0472">Membrane</keyword>
<evidence type="ECO:0000256" key="1">
    <source>
        <dbReference type="ARBA" id="ARBA00004141"/>
    </source>
</evidence>
<evidence type="ECO:0000256" key="5">
    <source>
        <dbReference type="ARBA" id="ARBA00022967"/>
    </source>
</evidence>
<comment type="subcellular location">
    <subcellularLocation>
        <location evidence="1">Membrane</location>
        <topology evidence="1">Multi-pass membrane protein</topology>
    </subcellularLocation>
</comment>
<evidence type="ECO:0000313" key="12">
    <source>
        <dbReference type="EMBL" id="AIS38312.1"/>
    </source>
</evidence>
<evidence type="ECO:0000256" key="8">
    <source>
        <dbReference type="ARBA" id="ARBA00023136"/>
    </source>
</evidence>
<sequence>MGFLFVVIYWLILSSLIGFCLLRKHILLSLLSLESCSMGLLMLILLYLSYESSESYFYLVYLIFIVCEGVLGLCLLVSLMRGEGNDYVYGLEILC</sequence>
<dbReference type="GO" id="GO:0016020">
    <property type="term" value="C:membrane"/>
    <property type="evidence" value="ECO:0007669"/>
    <property type="project" value="UniProtKB-SubCell"/>
</dbReference>
<gene>
    <name evidence="12" type="primary">ND4L</name>
</gene>
<protein>
    <recommendedName>
        <fullName evidence="3">NADH-ubiquinone oxidoreductase chain 4L</fullName>
    </recommendedName>
    <alternativeName>
        <fullName evidence="9">NADH dehydrogenase subunit 4L</fullName>
    </alternativeName>
</protein>
<comment type="catalytic activity">
    <reaction evidence="10">
        <text>a ubiquinone + NADH + 5 H(+)(in) = a ubiquinol + NAD(+) + 4 H(+)(out)</text>
        <dbReference type="Rhea" id="RHEA:29091"/>
        <dbReference type="Rhea" id="RHEA-COMP:9565"/>
        <dbReference type="Rhea" id="RHEA-COMP:9566"/>
        <dbReference type="ChEBI" id="CHEBI:15378"/>
        <dbReference type="ChEBI" id="CHEBI:16389"/>
        <dbReference type="ChEBI" id="CHEBI:17976"/>
        <dbReference type="ChEBI" id="CHEBI:57540"/>
        <dbReference type="ChEBI" id="CHEBI:57945"/>
        <dbReference type="EC" id="7.1.1.2"/>
    </reaction>
</comment>
<name>A0A0U1XEG7_9HEMI</name>
<keyword evidence="12" id="KW-0496">Mitochondrion</keyword>
<keyword evidence="5" id="KW-1278">Translocase</keyword>
<dbReference type="Pfam" id="PF00420">
    <property type="entry name" value="Oxidored_q2"/>
    <property type="match status" value="1"/>
</dbReference>
<dbReference type="EMBL" id="KM035420">
    <property type="protein sequence ID" value="AIS38312.1"/>
    <property type="molecule type" value="Genomic_DNA"/>
</dbReference>
<evidence type="ECO:0000256" key="9">
    <source>
        <dbReference type="ARBA" id="ARBA00031586"/>
    </source>
</evidence>
<feature type="transmembrane region" description="Helical" evidence="11">
    <location>
        <begin position="30"/>
        <end position="50"/>
    </location>
</feature>
<organism evidence="12">
    <name type="scientific">Hemiodoecus leai</name>
    <dbReference type="NCBI Taxonomy" id="1254501"/>
    <lineage>
        <taxon>Eukaryota</taxon>
        <taxon>Metazoa</taxon>
        <taxon>Ecdysozoa</taxon>
        <taxon>Arthropoda</taxon>
        <taxon>Hexapoda</taxon>
        <taxon>Insecta</taxon>
        <taxon>Pterygota</taxon>
        <taxon>Neoptera</taxon>
        <taxon>Paraneoptera</taxon>
        <taxon>Hemiptera</taxon>
        <taxon>Coleorrhyncha</taxon>
        <taxon>Peloridiidae</taxon>
        <taxon>Hemiodoecus</taxon>
    </lineage>
</organism>
<evidence type="ECO:0000256" key="2">
    <source>
        <dbReference type="ARBA" id="ARBA00010519"/>
    </source>
</evidence>
<keyword evidence="7" id="KW-0520">NAD</keyword>
<reference evidence="12" key="1">
    <citation type="journal article" date="2014" name="Mitochondrial DNA">
        <title>The complete mitochondrial genome of Hemiodoecus leai (Hemiptera: Coleorrhyncha: Peloridiidae).</title>
        <authorList>
            <person name="Gao J."/>
            <person name="Liang A."/>
        </authorList>
    </citation>
    <scope>NUCLEOTIDE SEQUENCE</scope>
</reference>
<feature type="transmembrane region" description="Helical" evidence="11">
    <location>
        <begin position="6"/>
        <end position="23"/>
    </location>
</feature>
<dbReference type="RefSeq" id="YP_009093739.1">
    <property type="nucleotide sequence ID" value="NC_025329.1"/>
</dbReference>
<keyword evidence="6 11" id="KW-1133">Transmembrane helix</keyword>
<dbReference type="Gene3D" id="1.10.287.3510">
    <property type="match status" value="1"/>
</dbReference>
<dbReference type="AlphaFoldDB" id="A0A0U1XEG7"/>
<evidence type="ECO:0000256" key="3">
    <source>
        <dbReference type="ARBA" id="ARBA00016612"/>
    </source>
</evidence>
<evidence type="ECO:0000256" key="10">
    <source>
        <dbReference type="ARBA" id="ARBA00049551"/>
    </source>
</evidence>
<proteinExistence type="inferred from homology"/>
<dbReference type="GO" id="GO:0008137">
    <property type="term" value="F:NADH dehydrogenase (ubiquinone) activity"/>
    <property type="evidence" value="ECO:0007669"/>
    <property type="project" value="UniProtKB-EC"/>
</dbReference>